<dbReference type="InterPro" id="IPR036397">
    <property type="entry name" value="RNaseH_sf"/>
</dbReference>
<proteinExistence type="predicted"/>
<sequence>MNLFDTLWAKLSTRLINIKFQPTNLDEFRQCLTEEWDAIPVETVHSVIDGMPRRIRLCTTSVAVKTAGKHDKSMGYAILNKLSRLNCSPFDHTYSSGGFIRRDFSENIRQFRSCFTEENAKTPQSRMAYLRFLILLTLILSSCVAVSLPEEYPDLLDEEENPVKSAARVDKCIDRCDDRAYLRFTTCIQEAEIKYERCLNRFTKTKSRCIAKFCVDKERPEATVLLMGELILATLQGTAQDKDNSTSTSDQ</sequence>
<dbReference type="AlphaFoldDB" id="R7TB22"/>
<evidence type="ECO:0000313" key="2">
    <source>
        <dbReference type="EnsemblMetazoa" id="CapteP220591"/>
    </source>
</evidence>
<evidence type="ECO:0000313" key="3">
    <source>
        <dbReference type="Proteomes" id="UP000014760"/>
    </source>
</evidence>
<dbReference type="GO" id="GO:0003676">
    <property type="term" value="F:nucleic acid binding"/>
    <property type="evidence" value="ECO:0007669"/>
    <property type="project" value="InterPro"/>
</dbReference>
<accession>R7TB22</accession>
<name>R7TB22_CAPTE</name>
<dbReference type="EMBL" id="AMQN01014055">
    <property type="status" value="NOT_ANNOTATED_CDS"/>
    <property type="molecule type" value="Genomic_DNA"/>
</dbReference>
<dbReference type="Gene3D" id="3.30.420.10">
    <property type="entry name" value="Ribonuclease H-like superfamily/Ribonuclease H"/>
    <property type="match status" value="1"/>
</dbReference>
<reference evidence="3" key="1">
    <citation type="submission" date="2012-12" db="EMBL/GenBank/DDBJ databases">
        <authorList>
            <person name="Hellsten U."/>
            <person name="Grimwood J."/>
            <person name="Chapman J.A."/>
            <person name="Shapiro H."/>
            <person name="Aerts A."/>
            <person name="Otillar R.P."/>
            <person name="Terry A.Y."/>
            <person name="Boore J.L."/>
            <person name="Simakov O."/>
            <person name="Marletaz F."/>
            <person name="Cho S.-J."/>
            <person name="Edsinger-Gonzales E."/>
            <person name="Havlak P."/>
            <person name="Kuo D.-H."/>
            <person name="Larsson T."/>
            <person name="Lv J."/>
            <person name="Arendt D."/>
            <person name="Savage R."/>
            <person name="Osoegawa K."/>
            <person name="de Jong P."/>
            <person name="Lindberg D.R."/>
            <person name="Seaver E.C."/>
            <person name="Weisblat D.A."/>
            <person name="Putnam N.H."/>
            <person name="Grigoriev I.V."/>
            <person name="Rokhsar D.S."/>
        </authorList>
    </citation>
    <scope>NUCLEOTIDE SEQUENCE</scope>
    <source>
        <strain evidence="3">I ESC-2004</strain>
    </source>
</reference>
<evidence type="ECO:0000313" key="1">
    <source>
        <dbReference type="EMBL" id="ELT90928.1"/>
    </source>
</evidence>
<organism evidence="1">
    <name type="scientific">Capitella teleta</name>
    <name type="common">Polychaete worm</name>
    <dbReference type="NCBI Taxonomy" id="283909"/>
    <lineage>
        <taxon>Eukaryota</taxon>
        <taxon>Metazoa</taxon>
        <taxon>Spiralia</taxon>
        <taxon>Lophotrochozoa</taxon>
        <taxon>Annelida</taxon>
        <taxon>Polychaeta</taxon>
        <taxon>Sedentaria</taxon>
        <taxon>Scolecida</taxon>
        <taxon>Capitellidae</taxon>
        <taxon>Capitella</taxon>
    </lineage>
</organism>
<reference evidence="1 3" key="2">
    <citation type="journal article" date="2013" name="Nature">
        <title>Insights into bilaterian evolution from three spiralian genomes.</title>
        <authorList>
            <person name="Simakov O."/>
            <person name="Marletaz F."/>
            <person name="Cho S.J."/>
            <person name="Edsinger-Gonzales E."/>
            <person name="Havlak P."/>
            <person name="Hellsten U."/>
            <person name="Kuo D.H."/>
            <person name="Larsson T."/>
            <person name="Lv J."/>
            <person name="Arendt D."/>
            <person name="Savage R."/>
            <person name="Osoegawa K."/>
            <person name="de Jong P."/>
            <person name="Grimwood J."/>
            <person name="Chapman J.A."/>
            <person name="Shapiro H."/>
            <person name="Aerts A."/>
            <person name="Otillar R.P."/>
            <person name="Terry A.Y."/>
            <person name="Boore J.L."/>
            <person name="Grigoriev I.V."/>
            <person name="Lindberg D.R."/>
            <person name="Seaver E.C."/>
            <person name="Weisblat D.A."/>
            <person name="Putnam N.H."/>
            <person name="Rokhsar D.S."/>
        </authorList>
    </citation>
    <scope>NUCLEOTIDE SEQUENCE</scope>
    <source>
        <strain evidence="1 3">I ESC-2004</strain>
    </source>
</reference>
<dbReference type="Proteomes" id="UP000014760">
    <property type="component" value="Unassembled WGS sequence"/>
</dbReference>
<dbReference type="OrthoDB" id="106945at2759"/>
<gene>
    <name evidence="1" type="ORF">CAPTEDRAFT_220591</name>
</gene>
<reference evidence="2" key="3">
    <citation type="submission" date="2015-06" db="UniProtKB">
        <authorList>
            <consortium name="EnsemblMetazoa"/>
        </authorList>
    </citation>
    <scope>IDENTIFICATION</scope>
</reference>
<dbReference type="EnsemblMetazoa" id="CapteT220591">
    <property type="protein sequence ID" value="CapteP220591"/>
    <property type="gene ID" value="CapteG220591"/>
</dbReference>
<dbReference type="EMBL" id="KB310706">
    <property type="protein sequence ID" value="ELT90928.1"/>
    <property type="molecule type" value="Genomic_DNA"/>
</dbReference>
<protein>
    <submittedName>
        <fullName evidence="1 2">Uncharacterized protein</fullName>
    </submittedName>
</protein>
<keyword evidence="3" id="KW-1185">Reference proteome</keyword>
<dbReference type="HOGENOM" id="CLU_1107987_0_0_1"/>